<organism evidence="1 2">
    <name type="scientific">Digitaria exilis</name>
    <dbReference type="NCBI Taxonomy" id="1010633"/>
    <lineage>
        <taxon>Eukaryota</taxon>
        <taxon>Viridiplantae</taxon>
        <taxon>Streptophyta</taxon>
        <taxon>Embryophyta</taxon>
        <taxon>Tracheophyta</taxon>
        <taxon>Spermatophyta</taxon>
        <taxon>Magnoliopsida</taxon>
        <taxon>Liliopsida</taxon>
        <taxon>Poales</taxon>
        <taxon>Poaceae</taxon>
        <taxon>PACMAD clade</taxon>
        <taxon>Panicoideae</taxon>
        <taxon>Panicodae</taxon>
        <taxon>Paniceae</taxon>
        <taxon>Anthephorinae</taxon>
        <taxon>Digitaria</taxon>
    </lineage>
</organism>
<gene>
    <name evidence="1" type="ORF">HU200_033043</name>
</gene>
<evidence type="ECO:0008006" key="3">
    <source>
        <dbReference type="Google" id="ProtNLM"/>
    </source>
</evidence>
<dbReference type="PANTHER" id="PTHR31672">
    <property type="entry name" value="BNACNNG10540D PROTEIN"/>
    <property type="match status" value="1"/>
</dbReference>
<name>A0A835ERP6_9POAL</name>
<reference evidence="1" key="1">
    <citation type="submission" date="2020-07" db="EMBL/GenBank/DDBJ databases">
        <title>Genome sequence and genetic diversity analysis of an under-domesticated orphan crop, white fonio (Digitaria exilis).</title>
        <authorList>
            <person name="Bennetzen J.L."/>
            <person name="Chen S."/>
            <person name="Ma X."/>
            <person name="Wang X."/>
            <person name="Yssel A.E.J."/>
            <person name="Chaluvadi S.R."/>
            <person name="Johnson M."/>
            <person name="Gangashetty P."/>
            <person name="Hamidou F."/>
            <person name="Sanogo M.D."/>
            <person name="Zwaenepoel A."/>
            <person name="Wallace J."/>
            <person name="Van De Peer Y."/>
            <person name="Van Deynze A."/>
        </authorList>
    </citation>
    <scope>NUCLEOTIDE SEQUENCE</scope>
    <source>
        <tissue evidence="1">Leaves</tissue>
    </source>
</reference>
<keyword evidence="2" id="KW-1185">Reference proteome</keyword>
<dbReference type="InterPro" id="IPR017451">
    <property type="entry name" value="F-box-assoc_interact_dom"/>
</dbReference>
<dbReference type="EMBL" id="JACEFO010001787">
    <property type="protein sequence ID" value="KAF8702275.1"/>
    <property type="molecule type" value="Genomic_DNA"/>
</dbReference>
<dbReference type="AlphaFoldDB" id="A0A835ERP6"/>
<comment type="caution">
    <text evidence="1">The sequence shown here is derived from an EMBL/GenBank/DDBJ whole genome shotgun (WGS) entry which is preliminary data.</text>
</comment>
<evidence type="ECO:0000313" key="1">
    <source>
        <dbReference type="EMBL" id="KAF8702275.1"/>
    </source>
</evidence>
<dbReference type="InterPro" id="IPR050796">
    <property type="entry name" value="SCF_F-box_component"/>
</dbReference>
<sequence length="547" mass="60589">MARKKRNSGNNRTSNVALVHVLSRLPTRYAVRCLALSRHHRRLVGSLDFWLQLQLLHRRRLVPAMPRIAYMATTSMLPAGPLFYEFHVAAGGSDDDDLMRLRRPLIDREAKVSSRQRYAGTCNGVVVLAADSFYSSTTVVLFNPAITGSEVVVGISDNDRGQHGWFGSRVSGFGYGPTCLRHKLLLAKLGDRYVDDDKQVYHATELLAYTFGGATTTPDDQQPRCRTVMSSGRSSIKISATSVYLDGKIYLLADHSRVLAFDVDKETVTGIELPGDRVPDERSRHAKSELMEMSDRLCVATAAGEGSIALWLLITAGDQKWEQRCVLPRYADDKLAGAWDCGGVLLLLFEGLTKKTEPDVILYDTRATKKKASEPLRLHVPRVVAESEQRRSTAHVFCWGYRPTLVSPGIIIGRGGAPPRQRRDGVVAALNPVLQRDVKAGRERTLDTVCFMDFLHHIMRQLPGKLNEVVGEWRQCRLIRSLEFRSLHCRLAPPLPHPHIAYLATAPIKRMPGQDEPSSAFLGFHVAGDGLGGGTTTSMRSGGPKSF</sequence>
<dbReference type="Proteomes" id="UP000636709">
    <property type="component" value="Unassembled WGS sequence"/>
</dbReference>
<evidence type="ECO:0000313" key="2">
    <source>
        <dbReference type="Proteomes" id="UP000636709"/>
    </source>
</evidence>
<accession>A0A835ERP6</accession>
<dbReference type="NCBIfam" id="TIGR01640">
    <property type="entry name" value="F_box_assoc_1"/>
    <property type="match status" value="1"/>
</dbReference>
<proteinExistence type="predicted"/>
<dbReference type="OrthoDB" id="713288at2759"/>
<protein>
    <recommendedName>
        <fullName evidence="3">F-box associated domain-containing protein</fullName>
    </recommendedName>
</protein>